<reference evidence="1 2" key="1">
    <citation type="journal article" date="2016" name="Nat. Commun.">
        <title>Extremotolerant tardigrade genome and improved radiotolerance of human cultured cells by tardigrade-unique protein.</title>
        <authorList>
            <person name="Hashimoto T."/>
            <person name="Horikawa D.D."/>
            <person name="Saito Y."/>
            <person name="Kuwahara H."/>
            <person name="Kozuka-Hata H."/>
            <person name="Shin-I T."/>
            <person name="Minakuchi Y."/>
            <person name="Ohishi K."/>
            <person name="Motoyama A."/>
            <person name="Aizu T."/>
            <person name="Enomoto A."/>
            <person name="Kondo K."/>
            <person name="Tanaka S."/>
            <person name="Hara Y."/>
            <person name="Koshikawa S."/>
            <person name="Sagara H."/>
            <person name="Miura T."/>
            <person name="Yokobori S."/>
            <person name="Miyagawa K."/>
            <person name="Suzuki Y."/>
            <person name="Kubo T."/>
            <person name="Oyama M."/>
            <person name="Kohara Y."/>
            <person name="Fujiyama A."/>
            <person name="Arakawa K."/>
            <person name="Katayama T."/>
            <person name="Toyoda A."/>
            <person name="Kunieda T."/>
        </authorList>
    </citation>
    <scope>NUCLEOTIDE SEQUENCE [LARGE SCALE GENOMIC DNA]</scope>
    <source>
        <strain evidence="1 2">YOKOZUNA-1</strain>
    </source>
</reference>
<comment type="caution">
    <text evidence="1">The sequence shown here is derived from an EMBL/GenBank/DDBJ whole genome shotgun (WGS) entry which is preliminary data.</text>
</comment>
<protein>
    <submittedName>
        <fullName evidence="1">Uncharacterized protein</fullName>
    </submittedName>
</protein>
<accession>A0A1D1UNR0</accession>
<name>A0A1D1UNR0_RAMVA</name>
<sequence length="69" mass="7600">MHWCPPSKHSASEWTSQTALADGWLTYLGSSGVLDVLRELLVSTAEPELVGRRRWSGDCRTEQLDGAKG</sequence>
<organism evidence="1 2">
    <name type="scientific">Ramazzottius varieornatus</name>
    <name type="common">Water bear</name>
    <name type="synonym">Tardigrade</name>
    <dbReference type="NCBI Taxonomy" id="947166"/>
    <lineage>
        <taxon>Eukaryota</taxon>
        <taxon>Metazoa</taxon>
        <taxon>Ecdysozoa</taxon>
        <taxon>Tardigrada</taxon>
        <taxon>Eutardigrada</taxon>
        <taxon>Parachela</taxon>
        <taxon>Hypsibioidea</taxon>
        <taxon>Ramazzottiidae</taxon>
        <taxon>Ramazzottius</taxon>
    </lineage>
</organism>
<dbReference type="EMBL" id="BDGG01000002">
    <property type="protein sequence ID" value="GAU91344.1"/>
    <property type="molecule type" value="Genomic_DNA"/>
</dbReference>
<gene>
    <name evidence="1" type="primary">RvY_03615-1</name>
    <name evidence="1" type="synonym">RvY_03615.1</name>
    <name evidence="1" type="ORF">RvY_03615</name>
</gene>
<evidence type="ECO:0000313" key="1">
    <source>
        <dbReference type="EMBL" id="GAU91344.1"/>
    </source>
</evidence>
<proteinExistence type="predicted"/>
<dbReference type="AlphaFoldDB" id="A0A1D1UNR0"/>
<evidence type="ECO:0000313" key="2">
    <source>
        <dbReference type="Proteomes" id="UP000186922"/>
    </source>
</evidence>
<dbReference type="Proteomes" id="UP000186922">
    <property type="component" value="Unassembled WGS sequence"/>
</dbReference>
<keyword evidence="2" id="KW-1185">Reference proteome</keyword>